<feature type="transmembrane region" description="Helical" evidence="2">
    <location>
        <begin position="80"/>
        <end position="102"/>
    </location>
</feature>
<dbReference type="InterPro" id="IPR011701">
    <property type="entry name" value="MFS"/>
</dbReference>
<dbReference type="PANTHER" id="PTHR45757:SF11">
    <property type="entry name" value="MAJOR FACILITATOR SUPERFAMILY (MFS) PROFILE DOMAIN-CONTAINING PROTEIN"/>
    <property type="match status" value="1"/>
</dbReference>
<dbReference type="Pfam" id="PF07690">
    <property type="entry name" value="MFS_1"/>
    <property type="match status" value="1"/>
</dbReference>
<feature type="transmembrane region" description="Helical" evidence="2">
    <location>
        <begin position="25"/>
        <end position="44"/>
    </location>
</feature>
<dbReference type="Gene3D" id="1.20.1250.20">
    <property type="entry name" value="MFS general substrate transporter like domains"/>
    <property type="match status" value="2"/>
</dbReference>
<organism evidence="4 5">
    <name type="scientific">Steinernema glaseri</name>
    <dbReference type="NCBI Taxonomy" id="37863"/>
    <lineage>
        <taxon>Eukaryota</taxon>
        <taxon>Metazoa</taxon>
        <taxon>Ecdysozoa</taxon>
        <taxon>Nematoda</taxon>
        <taxon>Chromadorea</taxon>
        <taxon>Rhabditida</taxon>
        <taxon>Tylenchina</taxon>
        <taxon>Panagrolaimomorpha</taxon>
        <taxon>Strongyloidoidea</taxon>
        <taxon>Steinernematidae</taxon>
        <taxon>Steinernema</taxon>
    </lineage>
</organism>
<evidence type="ECO:0000313" key="4">
    <source>
        <dbReference type="Proteomes" id="UP000095287"/>
    </source>
</evidence>
<feature type="transmembrane region" description="Helical" evidence="2">
    <location>
        <begin position="306"/>
        <end position="327"/>
    </location>
</feature>
<name>A0A1I8A3U4_9BILA</name>
<dbReference type="GO" id="GO:0016020">
    <property type="term" value="C:membrane"/>
    <property type="evidence" value="ECO:0007669"/>
    <property type="project" value="UniProtKB-SubCell"/>
</dbReference>
<evidence type="ECO:0000256" key="1">
    <source>
        <dbReference type="ARBA" id="ARBA00004141"/>
    </source>
</evidence>
<dbReference type="AlphaFoldDB" id="A0A1I8A3U4"/>
<dbReference type="PROSITE" id="PS50850">
    <property type="entry name" value="MFS"/>
    <property type="match status" value="1"/>
</dbReference>
<dbReference type="InterPro" id="IPR036259">
    <property type="entry name" value="MFS_trans_sf"/>
</dbReference>
<dbReference type="Proteomes" id="UP000095287">
    <property type="component" value="Unplaced"/>
</dbReference>
<feature type="transmembrane region" description="Helical" evidence="2">
    <location>
        <begin position="146"/>
        <end position="166"/>
    </location>
</feature>
<keyword evidence="2" id="KW-0812">Transmembrane</keyword>
<keyword evidence="2" id="KW-1133">Transmembrane helix</keyword>
<evidence type="ECO:0000259" key="3">
    <source>
        <dbReference type="PROSITE" id="PS50850"/>
    </source>
</evidence>
<proteinExistence type="predicted"/>
<keyword evidence="2" id="KW-0472">Membrane</keyword>
<dbReference type="GO" id="GO:0022857">
    <property type="term" value="F:transmembrane transporter activity"/>
    <property type="evidence" value="ECO:0007669"/>
    <property type="project" value="InterPro"/>
</dbReference>
<feature type="transmembrane region" description="Helical" evidence="2">
    <location>
        <begin position="207"/>
        <end position="227"/>
    </location>
</feature>
<feature type="transmembrane region" description="Helical" evidence="2">
    <location>
        <begin position="279"/>
        <end position="300"/>
    </location>
</feature>
<feature type="transmembrane region" description="Helical" evidence="2">
    <location>
        <begin position="56"/>
        <end position="74"/>
    </location>
</feature>
<evidence type="ECO:0000256" key="2">
    <source>
        <dbReference type="SAM" id="Phobius"/>
    </source>
</evidence>
<dbReference type="WBParaSite" id="L893_g3230.t1">
    <property type="protein sequence ID" value="L893_g3230.t1"/>
    <property type="gene ID" value="L893_g3230"/>
</dbReference>
<dbReference type="InterPro" id="IPR020846">
    <property type="entry name" value="MFS_dom"/>
</dbReference>
<accession>A0A1I8A3U4</accession>
<evidence type="ECO:0000313" key="5">
    <source>
        <dbReference type="WBParaSite" id="L893_g3230.t1"/>
    </source>
</evidence>
<feature type="transmembrane region" description="Helical" evidence="2">
    <location>
        <begin position="114"/>
        <end position="134"/>
    </location>
</feature>
<sequence>MAEPAVLLGNETVVEAKYNYSSVEVSWLFSAIAIGSIVGTFFAVKFTHSHGLRKVFTTFGFITATATVLTPLAADSGYAWLIVTRLCQGFSFAITFPVMGVITSHWSPLTQSGTFLTVLNCCFQTGPLFTMPISGFFCTSSFGWTAVYYAHALCTYLAFVVFYCFYRDQPSQHGCVSEAELAAIREGKSEGHGEKQPIPFRAILSSLPIWGVWMSYFGCMVGVNLFIQFGPTYLNKVLNYDLQNTGLAGATPYIISAVLKVLAGPVSDYATCVSQKVRVVIFTLVSQGVPTACLLTLAFLPDGAHTAGFLCYLVAITAFGMTPLSSIKSGQLVASQHAHFVMAVSAFLNSLIVLLLPTMVTSLAPENTSGQPAEWTKTPPQPQQRVFAVKESEVNLTARLDMGHLQ</sequence>
<feature type="transmembrane region" description="Helical" evidence="2">
    <location>
        <begin position="339"/>
        <end position="360"/>
    </location>
</feature>
<comment type="subcellular location">
    <subcellularLocation>
        <location evidence="1">Membrane</location>
        <topology evidence="1">Multi-pass membrane protein</topology>
    </subcellularLocation>
</comment>
<keyword evidence="4" id="KW-1185">Reference proteome</keyword>
<feature type="transmembrane region" description="Helical" evidence="2">
    <location>
        <begin position="247"/>
        <end position="267"/>
    </location>
</feature>
<dbReference type="PANTHER" id="PTHR45757">
    <property type="entry name" value="PROTEIN CBG23364-RELATED"/>
    <property type="match status" value="1"/>
</dbReference>
<feature type="domain" description="Major facilitator superfamily (MFS) profile" evidence="3">
    <location>
        <begin position="1"/>
        <end position="406"/>
    </location>
</feature>
<protein>
    <submittedName>
        <fullName evidence="5">MFS domain-containing protein</fullName>
    </submittedName>
</protein>
<dbReference type="SUPFAM" id="SSF103473">
    <property type="entry name" value="MFS general substrate transporter"/>
    <property type="match status" value="1"/>
</dbReference>
<reference evidence="5" key="1">
    <citation type="submission" date="2016-11" db="UniProtKB">
        <authorList>
            <consortium name="WormBaseParasite"/>
        </authorList>
    </citation>
    <scope>IDENTIFICATION</scope>
</reference>